<organism evidence="2 3">
    <name type="scientific">Enteractinococcus helveticum</name>
    <dbReference type="NCBI Taxonomy" id="1837282"/>
    <lineage>
        <taxon>Bacteria</taxon>
        <taxon>Bacillati</taxon>
        <taxon>Actinomycetota</taxon>
        <taxon>Actinomycetes</taxon>
        <taxon>Micrococcales</taxon>
        <taxon>Micrococcaceae</taxon>
    </lineage>
</organism>
<keyword evidence="1" id="KW-0472">Membrane</keyword>
<feature type="transmembrane region" description="Helical" evidence="1">
    <location>
        <begin position="256"/>
        <end position="273"/>
    </location>
</feature>
<dbReference type="EMBL" id="LXEY01000020">
    <property type="protein sequence ID" value="OAV60242.1"/>
    <property type="molecule type" value="Genomic_DNA"/>
</dbReference>
<proteinExistence type="predicted"/>
<dbReference type="STRING" id="1837282.A6F49_12745"/>
<name>A0A1B7LY82_9MICC</name>
<dbReference type="Pfam" id="PF01944">
    <property type="entry name" value="SpoIIM"/>
    <property type="match status" value="1"/>
</dbReference>
<dbReference type="InterPro" id="IPR002798">
    <property type="entry name" value="SpoIIM-like"/>
</dbReference>
<sequence>MDLEAYAATHRDDWQRLHQLAKVGRLNAQEIDELVELYERVSTHLSIVQAQDPDGVYANRLSLLIARARAKLTSATGSPVAGIKNFFAVKLPYALYQIRWLTIVLGAAFIALALAYGFWYGNNPEMFDAMMPAESQIAYVEEDFVDYYSENPASSFTTLVWVNNAWIALQEVAFGITGFFVPYVLWVNAQGLGISAALMHKYDELGTFFAFITPHGLMELTAIFIAGAAGLRVFWAWVAPGRATRLQSLAYWGRQLILVGVGLVGVLLISGLVEGVVTPSNLPTWAKITIGALVLAGYWAYTWILGSRAAAANADADLEDYDGGRQLVTA</sequence>
<keyword evidence="1" id="KW-0812">Transmembrane</keyword>
<dbReference type="Proteomes" id="UP000078292">
    <property type="component" value="Unassembled WGS sequence"/>
</dbReference>
<reference evidence="2 3" key="1">
    <citation type="submission" date="2016-04" db="EMBL/GenBank/DDBJ databases">
        <title>First whole genome shotgun sequence of the bacterium Enteractinococcus sp. strain UASWS1574.</title>
        <authorList>
            <person name="Crovadore J."/>
            <person name="Chablais R."/>
            <person name="Lefort F."/>
        </authorList>
    </citation>
    <scope>NUCLEOTIDE SEQUENCE [LARGE SCALE GENOMIC DNA]</scope>
    <source>
        <strain evidence="2 3">UASWS1574</strain>
    </source>
</reference>
<protein>
    <recommendedName>
        <fullName evidence="4">Stage II sporulation protein M</fullName>
    </recommendedName>
</protein>
<dbReference type="PANTHER" id="PTHR35337">
    <property type="entry name" value="SLR1478 PROTEIN"/>
    <property type="match status" value="1"/>
</dbReference>
<gene>
    <name evidence="2" type="ORF">A6F49_12745</name>
</gene>
<evidence type="ECO:0008006" key="4">
    <source>
        <dbReference type="Google" id="ProtNLM"/>
    </source>
</evidence>
<feature type="transmembrane region" description="Helical" evidence="1">
    <location>
        <begin position="208"/>
        <end position="235"/>
    </location>
</feature>
<keyword evidence="3" id="KW-1185">Reference proteome</keyword>
<dbReference type="PANTHER" id="PTHR35337:SF1">
    <property type="entry name" value="SLR1478 PROTEIN"/>
    <property type="match status" value="1"/>
</dbReference>
<feature type="transmembrane region" description="Helical" evidence="1">
    <location>
        <begin position="100"/>
        <end position="121"/>
    </location>
</feature>
<dbReference type="AlphaFoldDB" id="A0A1B7LY82"/>
<feature type="transmembrane region" description="Helical" evidence="1">
    <location>
        <begin position="285"/>
        <end position="304"/>
    </location>
</feature>
<dbReference type="RefSeq" id="WP_043056767.1">
    <property type="nucleotide sequence ID" value="NZ_LXEY01000020.1"/>
</dbReference>
<evidence type="ECO:0000313" key="3">
    <source>
        <dbReference type="Proteomes" id="UP000078292"/>
    </source>
</evidence>
<evidence type="ECO:0000256" key="1">
    <source>
        <dbReference type="SAM" id="Phobius"/>
    </source>
</evidence>
<keyword evidence="1" id="KW-1133">Transmembrane helix</keyword>
<comment type="caution">
    <text evidence="2">The sequence shown here is derived from an EMBL/GenBank/DDBJ whole genome shotgun (WGS) entry which is preliminary data.</text>
</comment>
<dbReference type="OrthoDB" id="5243448at2"/>
<accession>A0A1B7LY82</accession>
<evidence type="ECO:0000313" key="2">
    <source>
        <dbReference type="EMBL" id="OAV60242.1"/>
    </source>
</evidence>